<dbReference type="EMBL" id="CP042997">
    <property type="protein sequence ID" value="QEH35115.1"/>
    <property type="molecule type" value="Genomic_DNA"/>
</dbReference>
<dbReference type="KEGG" id="agv:OJF2_36600"/>
<proteinExistence type="predicted"/>
<keyword evidence="1" id="KW-0812">Transmembrane</keyword>
<protein>
    <submittedName>
        <fullName evidence="2">Uncharacterized protein</fullName>
    </submittedName>
</protein>
<dbReference type="Proteomes" id="UP000324233">
    <property type="component" value="Chromosome"/>
</dbReference>
<feature type="transmembrane region" description="Helical" evidence="1">
    <location>
        <begin position="76"/>
        <end position="95"/>
    </location>
</feature>
<feature type="transmembrane region" description="Helical" evidence="1">
    <location>
        <begin position="47"/>
        <end position="70"/>
    </location>
</feature>
<gene>
    <name evidence="2" type="ORF">OJF2_36600</name>
</gene>
<dbReference type="RefSeq" id="WP_168221884.1">
    <property type="nucleotide sequence ID" value="NZ_CP042997.1"/>
</dbReference>
<keyword evidence="1" id="KW-0472">Membrane</keyword>
<feature type="transmembrane region" description="Helical" evidence="1">
    <location>
        <begin position="102"/>
        <end position="120"/>
    </location>
</feature>
<accession>A0A5B9W4Q9</accession>
<keyword evidence="1" id="KW-1133">Transmembrane helix</keyword>
<sequence>MDTTLGKQGLALPRVFAGILFLLAAVIGLPMALILAVSLVQADLRGLGIAAAVASVAAGLGWLGSVLWSGRPIPRWFMMGFGLFLFGVPVAAVVARGTWKEVAAILGMLLSTAWPFWSALRAQPPGKPEPFDDLA</sequence>
<evidence type="ECO:0000313" key="3">
    <source>
        <dbReference type="Proteomes" id="UP000324233"/>
    </source>
</evidence>
<name>A0A5B9W4Q9_9BACT</name>
<keyword evidence="3" id="KW-1185">Reference proteome</keyword>
<organism evidence="2 3">
    <name type="scientific">Aquisphaera giovannonii</name>
    <dbReference type="NCBI Taxonomy" id="406548"/>
    <lineage>
        <taxon>Bacteria</taxon>
        <taxon>Pseudomonadati</taxon>
        <taxon>Planctomycetota</taxon>
        <taxon>Planctomycetia</taxon>
        <taxon>Isosphaerales</taxon>
        <taxon>Isosphaeraceae</taxon>
        <taxon>Aquisphaera</taxon>
    </lineage>
</organism>
<reference evidence="2 3" key="1">
    <citation type="submission" date="2019-08" db="EMBL/GenBank/DDBJ databases">
        <title>Deep-cultivation of Planctomycetes and their phenomic and genomic characterization uncovers novel biology.</title>
        <authorList>
            <person name="Wiegand S."/>
            <person name="Jogler M."/>
            <person name="Boedeker C."/>
            <person name="Pinto D."/>
            <person name="Vollmers J."/>
            <person name="Rivas-Marin E."/>
            <person name="Kohn T."/>
            <person name="Peeters S.H."/>
            <person name="Heuer A."/>
            <person name="Rast P."/>
            <person name="Oberbeckmann S."/>
            <person name="Bunk B."/>
            <person name="Jeske O."/>
            <person name="Meyerdierks A."/>
            <person name="Storesund J.E."/>
            <person name="Kallscheuer N."/>
            <person name="Luecker S."/>
            <person name="Lage O.M."/>
            <person name="Pohl T."/>
            <person name="Merkel B.J."/>
            <person name="Hornburger P."/>
            <person name="Mueller R.-W."/>
            <person name="Bruemmer F."/>
            <person name="Labrenz M."/>
            <person name="Spormann A.M."/>
            <person name="Op den Camp H."/>
            <person name="Overmann J."/>
            <person name="Amann R."/>
            <person name="Jetten M.S.M."/>
            <person name="Mascher T."/>
            <person name="Medema M.H."/>
            <person name="Devos D.P."/>
            <person name="Kaster A.-K."/>
            <person name="Ovreas L."/>
            <person name="Rohde M."/>
            <person name="Galperin M.Y."/>
            <person name="Jogler C."/>
        </authorList>
    </citation>
    <scope>NUCLEOTIDE SEQUENCE [LARGE SCALE GENOMIC DNA]</scope>
    <source>
        <strain evidence="2 3">OJF2</strain>
    </source>
</reference>
<dbReference type="AlphaFoldDB" id="A0A5B9W4Q9"/>
<evidence type="ECO:0000313" key="2">
    <source>
        <dbReference type="EMBL" id="QEH35115.1"/>
    </source>
</evidence>
<evidence type="ECO:0000256" key="1">
    <source>
        <dbReference type="SAM" id="Phobius"/>
    </source>
</evidence>
<feature type="transmembrane region" description="Helical" evidence="1">
    <location>
        <begin position="15"/>
        <end position="40"/>
    </location>
</feature>